<evidence type="ECO:0000256" key="4">
    <source>
        <dbReference type="ARBA" id="ARBA00012595"/>
    </source>
</evidence>
<dbReference type="SMART" id="SM00642">
    <property type="entry name" value="Aamy"/>
    <property type="match status" value="1"/>
</dbReference>
<dbReference type="InterPro" id="IPR034836">
    <property type="entry name" value="CBM20_glucoamylase"/>
</dbReference>
<dbReference type="InterPro" id="IPR013783">
    <property type="entry name" value="Ig-like_fold"/>
</dbReference>
<evidence type="ECO:0000256" key="2">
    <source>
        <dbReference type="ARBA" id="ARBA00001913"/>
    </source>
</evidence>
<keyword evidence="10" id="KW-0325">Glycoprotein</keyword>
<dbReference type="PANTHER" id="PTHR10357:SF231">
    <property type="entry name" value="ALPHA-AMYLASE"/>
    <property type="match status" value="1"/>
</dbReference>
<dbReference type="InterPro" id="IPR015340">
    <property type="entry name" value="A_amylase_C_dom"/>
</dbReference>
<dbReference type="PROSITE" id="PS51166">
    <property type="entry name" value="CBM20"/>
    <property type="match status" value="1"/>
</dbReference>
<dbReference type="AlphaFoldDB" id="A0A1Q5TEI5"/>
<dbReference type="Gene3D" id="3.20.20.80">
    <property type="entry name" value="Glycosidases"/>
    <property type="match status" value="1"/>
</dbReference>
<feature type="domain" description="CBM20" evidence="15">
    <location>
        <begin position="516"/>
        <end position="624"/>
    </location>
</feature>
<evidence type="ECO:0000256" key="12">
    <source>
        <dbReference type="ARBA" id="ARBA00023295"/>
    </source>
</evidence>
<sequence>MKALALAALCLAKAVAGLTAAEWRNQSTAVAAGKESSIMYAIIPLANFYALLTVIQLDYIQGMGFTAIWITPVTEQLSQDTGDGEAYHGYWQQEIYNVNTNYGTAADLLALSKALHSRGMYLMVDVVANHMGYDGAGNTVDYSVFNPFDSSSYFHSYCDISDYSNQTNVEDCWLGDTTVSLPDLDTTLTSVQTIWYNWVTELVSNYSIDGLRIDTVKHVQKSFWPGYNSAAGVYCVGEVFDGDPAYTCPYQSYLDGVLNYPIYYQLLYAFESTSGSISNLYNMINSVASDCSDPTLLGNFIENHDNPRFASYTSDYSQAKNVISFIFFSDGIPIVYAGQEQHYNGGSDPANREATWLSGYDKTAQLYTYITTTNKIRALAISKDSAYITSKNNAFYTDSNTIAMKKGSSGSQVITVLSNRGSSGSSYTLTLSGSGYSSGTKLMEMYTCTAVTVDSSGNIAVPMASGLPRVYMLAASACSICSSACSTTTTSSLTASTSTTTSTTLKTTTSTTATSCTQATALPVLFKEIVTTSYGQNIYISGSISQLGSWDTSSAVALSADQYTSSNHLWYVVVTIPVGTSFQYKFIKETSGSSTITWESDPNRSYTVPTGCVGSTATVTATWR</sequence>
<dbReference type="InterPro" id="IPR013780">
    <property type="entry name" value="Glyco_hydro_b"/>
</dbReference>
<keyword evidence="17" id="KW-1185">Reference proteome</keyword>
<evidence type="ECO:0000313" key="16">
    <source>
        <dbReference type="EMBL" id="OKO98633.1"/>
    </source>
</evidence>
<evidence type="ECO:0000256" key="3">
    <source>
        <dbReference type="ARBA" id="ARBA00008061"/>
    </source>
</evidence>
<dbReference type="SUPFAM" id="SSF51011">
    <property type="entry name" value="Glycosyl hydrolase domain"/>
    <property type="match status" value="1"/>
</dbReference>
<dbReference type="Gene3D" id="2.60.40.10">
    <property type="entry name" value="Immunoglobulins"/>
    <property type="match status" value="1"/>
</dbReference>
<dbReference type="InterPro" id="IPR002044">
    <property type="entry name" value="CBM20"/>
</dbReference>
<dbReference type="GO" id="GO:0004556">
    <property type="term" value="F:alpha-amylase activity"/>
    <property type="evidence" value="ECO:0007669"/>
    <property type="project" value="UniProtKB-EC"/>
</dbReference>
<dbReference type="Proteomes" id="UP000186955">
    <property type="component" value="Unassembled WGS sequence"/>
</dbReference>
<keyword evidence="6 14" id="KW-0732">Signal</keyword>
<comment type="catalytic activity">
    <reaction evidence="1">
        <text>Endohydrolysis of (1-&gt;4)-alpha-D-glucosidic linkages in polysaccharides containing three or more (1-&gt;4)-alpha-linked D-glucose units.</text>
        <dbReference type="EC" id="3.2.1.1"/>
    </reaction>
</comment>
<dbReference type="FunFam" id="3.20.20.80:FF:000120">
    <property type="entry name" value="Alpha-amylase A"/>
    <property type="match status" value="1"/>
</dbReference>
<dbReference type="GO" id="GO:0000272">
    <property type="term" value="P:polysaccharide catabolic process"/>
    <property type="evidence" value="ECO:0007669"/>
    <property type="project" value="UniProtKB-KW"/>
</dbReference>
<keyword evidence="11" id="KW-0119">Carbohydrate metabolism</keyword>
<organism evidence="16 17">
    <name type="scientific">Penicillium subrubescens</name>
    <dbReference type="NCBI Taxonomy" id="1316194"/>
    <lineage>
        <taxon>Eukaryota</taxon>
        <taxon>Fungi</taxon>
        <taxon>Dikarya</taxon>
        <taxon>Ascomycota</taxon>
        <taxon>Pezizomycotina</taxon>
        <taxon>Eurotiomycetes</taxon>
        <taxon>Eurotiomycetidae</taxon>
        <taxon>Eurotiales</taxon>
        <taxon>Aspergillaceae</taxon>
        <taxon>Penicillium</taxon>
    </lineage>
</organism>
<evidence type="ECO:0000313" key="17">
    <source>
        <dbReference type="Proteomes" id="UP000186955"/>
    </source>
</evidence>
<evidence type="ECO:0000256" key="8">
    <source>
        <dbReference type="ARBA" id="ARBA00022837"/>
    </source>
</evidence>
<feature type="signal peptide" evidence="14">
    <location>
        <begin position="1"/>
        <end position="20"/>
    </location>
</feature>
<accession>A0A1Q5TEI5</accession>
<evidence type="ECO:0000256" key="14">
    <source>
        <dbReference type="SAM" id="SignalP"/>
    </source>
</evidence>
<comment type="caution">
    <text evidence="16">The sequence shown here is derived from an EMBL/GenBank/DDBJ whole genome shotgun (WGS) entry which is preliminary data.</text>
</comment>
<dbReference type="PANTHER" id="PTHR10357">
    <property type="entry name" value="ALPHA-AMYLASE FAMILY MEMBER"/>
    <property type="match status" value="1"/>
</dbReference>
<dbReference type="Pfam" id="PF09260">
    <property type="entry name" value="A_amylase_dom_C"/>
    <property type="match status" value="1"/>
</dbReference>
<dbReference type="STRING" id="1316194.A0A1Q5TEI5"/>
<gene>
    <name evidence="16" type="ORF">PENSUB_9073</name>
</gene>
<dbReference type="SMART" id="SM01065">
    <property type="entry name" value="CBM_2"/>
    <property type="match status" value="1"/>
</dbReference>
<dbReference type="GO" id="GO:2001070">
    <property type="term" value="F:starch binding"/>
    <property type="evidence" value="ECO:0007669"/>
    <property type="project" value="InterPro"/>
</dbReference>
<proteinExistence type="inferred from homology"/>
<protein>
    <recommendedName>
        <fullName evidence="4">alpha-amylase</fullName>
        <ecNumber evidence="4">3.2.1.1</ecNumber>
    </recommendedName>
</protein>
<dbReference type="GO" id="GO:0005509">
    <property type="term" value="F:calcium ion binding"/>
    <property type="evidence" value="ECO:0007669"/>
    <property type="project" value="InterPro"/>
</dbReference>
<keyword evidence="9" id="KW-1015">Disulfide bond</keyword>
<dbReference type="CDD" id="cd05811">
    <property type="entry name" value="CBM20_glucoamylase"/>
    <property type="match status" value="1"/>
</dbReference>
<dbReference type="FunFam" id="2.60.40.10:FF:000552">
    <property type="entry name" value="Related to glucoamylase"/>
    <property type="match status" value="1"/>
</dbReference>
<evidence type="ECO:0000256" key="6">
    <source>
        <dbReference type="ARBA" id="ARBA00022729"/>
    </source>
</evidence>
<dbReference type="EC" id="3.2.1.1" evidence="4"/>
<evidence type="ECO:0000256" key="5">
    <source>
        <dbReference type="ARBA" id="ARBA00022723"/>
    </source>
</evidence>
<evidence type="ECO:0000259" key="15">
    <source>
        <dbReference type="PROSITE" id="PS51166"/>
    </source>
</evidence>
<keyword evidence="5" id="KW-0479">Metal-binding</keyword>
<evidence type="ECO:0000256" key="13">
    <source>
        <dbReference type="ARBA" id="ARBA00023326"/>
    </source>
</evidence>
<evidence type="ECO:0000256" key="11">
    <source>
        <dbReference type="ARBA" id="ARBA00023277"/>
    </source>
</evidence>
<evidence type="ECO:0000256" key="1">
    <source>
        <dbReference type="ARBA" id="ARBA00000548"/>
    </source>
</evidence>
<dbReference type="SUPFAM" id="SSF51445">
    <property type="entry name" value="(Trans)glycosidases"/>
    <property type="match status" value="1"/>
</dbReference>
<reference evidence="16 17" key="1">
    <citation type="submission" date="2016-10" db="EMBL/GenBank/DDBJ databases">
        <title>Genome sequence of the ascomycete fungus Penicillium subrubescens.</title>
        <authorList>
            <person name="De Vries R.P."/>
            <person name="Peng M."/>
            <person name="Dilokpimol A."/>
            <person name="Hilden K."/>
            <person name="Makela M.R."/>
            <person name="Grigoriev I."/>
            <person name="Riley R."/>
            <person name="Granchi Z."/>
        </authorList>
    </citation>
    <scope>NUCLEOTIDE SEQUENCE [LARGE SCALE GENOMIC DNA]</scope>
    <source>
        <strain evidence="16 17">CBS 132785</strain>
    </source>
</reference>
<evidence type="ECO:0000256" key="10">
    <source>
        <dbReference type="ARBA" id="ARBA00023180"/>
    </source>
</evidence>
<dbReference type="Pfam" id="PF00128">
    <property type="entry name" value="Alpha-amylase"/>
    <property type="match status" value="1"/>
</dbReference>
<comment type="cofactor">
    <cofactor evidence="2">
        <name>Ca(2+)</name>
        <dbReference type="ChEBI" id="CHEBI:29108"/>
    </cofactor>
</comment>
<dbReference type="InterPro" id="IPR013784">
    <property type="entry name" value="Carb-bd-like_fold"/>
</dbReference>
<dbReference type="Gene3D" id="2.60.40.1180">
    <property type="entry name" value="Golgi alpha-mannosidase II"/>
    <property type="match status" value="1"/>
</dbReference>
<keyword evidence="12" id="KW-0326">Glycosidase</keyword>
<dbReference type="SUPFAM" id="SSF49452">
    <property type="entry name" value="Starch-binding domain-like"/>
    <property type="match status" value="1"/>
</dbReference>
<keyword evidence="13" id="KW-0624">Polysaccharide degradation</keyword>
<evidence type="ECO:0000256" key="7">
    <source>
        <dbReference type="ARBA" id="ARBA00022801"/>
    </source>
</evidence>
<dbReference type="EMBL" id="MNBE01000670">
    <property type="protein sequence ID" value="OKO98633.1"/>
    <property type="molecule type" value="Genomic_DNA"/>
</dbReference>
<comment type="similarity">
    <text evidence="3">Belongs to the glycosyl hydrolase 13 family.</text>
</comment>
<name>A0A1Q5TEI5_9EURO</name>
<keyword evidence="7" id="KW-0378">Hydrolase</keyword>
<dbReference type="InterPro" id="IPR006047">
    <property type="entry name" value="GH13_cat_dom"/>
</dbReference>
<dbReference type="CDD" id="cd11319">
    <property type="entry name" value="AmyAc_euk_AmyA"/>
    <property type="match status" value="1"/>
</dbReference>
<feature type="chain" id="PRO_5013225415" description="alpha-amylase" evidence="14">
    <location>
        <begin position="21"/>
        <end position="624"/>
    </location>
</feature>
<keyword evidence="8" id="KW-0106">Calcium</keyword>
<dbReference type="Pfam" id="PF00686">
    <property type="entry name" value="CBM_20"/>
    <property type="match status" value="1"/>
</dbReference>
<dbReference type="InterPro" id="IPR017853">
    <property type="entry name" value="GH"/>
</dbReference>
<evidence type="ECO:0000256" key="9">
    <source>
        <dbReference type="ARBA" id="ARBA00023157"/>
    </source>
</evidence>